<dbReference type="InterPro" id="IPR055296">
    <property type="entry name" value="SRL2-like"/>
</dbReference>
<protein>
    <submittedName>
        <fullName evidence="2">Uncharacterized protein</fullName>
    </submittedName>
</protein>
<organism evidence="2 3">
    <name type="scientific">Acacia crassicarpa</name>
    <name type="common">northern wattle</name>
    <dbReference type="NCBI Taxonomy" id="499986"/>
    <lineage>
        <taxon>Eukaryota</taxon>
        <taxon>Viridiplantae</taxon>
        <taxon>Streptophyta</taxon>
        <taxon>Embryophyta</taxon>
        <taxon>Tracheophyta</taxon>
        <taxon>Spermatophyta</taxon>
        <taxon>Magnoliopsida</taxon>
        <taxon>eudicotyledons</taxon>
        <taxon>Gunneridae</taxon>
        <taxon>Pentapetalae</taxon>
        <taxon>rosids</taxon>
        <taxon>fabids</taxon>
        <taxon>Fabales</taxon>
        <taxon>Fabaceae</taxon>
        <taxon>Caesalpinioideae</taxon>
        <taxon>mimosoid clade</taxon>
        <taxon>Acacieae</taxon>
        <taxon>Acacia</taxon>
    </lineage>
</organism>
<accession>A0AAE1NA89</accession>
<feature type="compositionally biased region" description="Basic and acidic residues" evidence="1">
    <location>
        <begin position="106"/>
        <end position="122"/>
    </location>
</feature>
<dbReference type="Proteomes" id="UP001293593">
    <property type="component" value="Unassembled WGS sequence"/>
</dbReference>
<sequence>MARTLISAVYRTAQIAASIPNLQYRNKAFPEALFHDLLLASRPRNQAWGTPHIFYCSVPSSVCPQPSSQVPSSAKAANVPRTLSRNVSVFSSSASLFQKMHRKKPVFPEDSHNRTAVDEAAKTNDNSIMNRLKLPVSRTQSKRRPGSESIDKDKISNPSMTNRLKSTYGQVSSVKKPQLTASSEENATNSSDKQMALPLRLSSHQITLLLSSIWDA</sequence>
<gene>
    <name evidence="2" type="ORF">QN277_002181</name>
</gene>
<reference evidence="2" key="1">
    <citation type="submission" date="2023-10" db="EMBL/GenBank/DDBJ databases">
        <title>Chromosome-level genome of the transformable northern wattle, Acacia crassicarpa.</title>
        <authorList>
            <person name="Massaro I."/>
            <person name="Sinha N.R."/>
            <person name="Poethig S."/>
            <person name="Leichty A.R."/>
        </authorList>
    </citation>
    <scope>NUCLEOTIDE SEQUENCE</scope>
    <source>
        <strain evidence="2">Acra3RX</strain>
        <tissue evidence="2">Leaf</tissue>
    </source>
</reference>
<proteinExistence type="predicted"/>
<dbReference type="PANTHER" id="PTHR46087">
    <property type="entry name" value="PUTATIVE, EXPRESSED-RELATED"/>
    <property type="match status" value="1"/>
</dbReference>
<feature type="region of interest" description="Disordered" evidence="1">
    <location>
        <begin position="104"/>
        <end position="192"/>
    </location>
</feature>
<dbReference type="AlphaFoldDB" id="A0AAE1NA89"/>
<evidence type="ECO:0000313" key="3">
    <source>
        <dbReference type="Proteomes" id="UP001293593"/>
    </source>
</evidence>
<comment type="caution">
    <text evidence="2">The sequence shown here is derived from an EMBL/GenBank/DDBJ whole genome shotgun (WGS) entry which is preliminary data.</text>
</comment>
<dbReference type="EMBL" id="JAWXYG010000001">
    <property type="protein sequence ID" value="KAK4285490.1"/>
    <property type="molecule type" value="Genomic_DNA"/>
</dbReference>
<feature type="compositionally biased region" description="Polar residues" evidence="1">
    <location>
        <begin position="156"/>
        <end position="192"/>
    </location>
</feature>
<dbReference type="PANTHER" id="PTHR46087:SF7">
    <property type="entry name" value="CYCLIN-LIKE PROTEIN"/>
    <property type="match status" value="1"/>
</dbReference>
<evidence type="ECO:0000256" key="1">
    <source>
        <dbReference type="SAM" id="MobiDB-lite"/>
    </source>
</evidence>
<keyword evidence="3" id="KW-1185">Reference proteome</keyword>
<evidence type="ECO:0000313" key="2">
    <source>
        <dbReference type="EMBL" id="KAK4285490.1"/>
    </source>
</evidence>
<name>A0AAE1NA89_9FABA</name>
<feature type="compositionally biased region" description="Basic and acidic residues" evidence="1">
    <location>
        <begin position="145"/>
        <end position="155"/>
    </location>
</feature>